<proteinExistence type="inferred from homology"/>
<comment type="subcellular location">
    <subcellularLocation>
        <location evidence="1">Cell membrane</location>
        <topology evidence="1">Peripheral membrane protein</topology>
        <orientation evidence="1">Cytoplasmic side</orientation>
    </subcellularLocation>
</comment>
<comment type="similarity">
    <text evidence="2">Belongs to the FliN/MopA/SpaO family.</text>
</comment>
<dbReference type="GO" id="GO:0003774">
    <property type="term" value="F:cytoskeletal motor activity"/>
    <property type="evidence" value="ECO:0007669"/>
    <property type="project" value="InterPro"/>
</dbReference>
<dbReference type="InterPro" id="IPR007597">
    <property type="entry name" value="CheC"/>
</dbReference>
<dbReference type="KEGG" id="dau:Daud_1736"/>
<dbReference type="Proteomes" id="UP000008544">
    <property type="component" value="Chromosome"/>
</dbReference>
<dbReference type="HOGENOM" id="CLU_033893_0_0_9"/>
<feature type="domain" description="Flagellar motor switch protein FliN-like C-terminal" evidence="8">
    <location>
        <begin position="303"/>
        <end position="335"/>
    </location>
</feature>
<dbReference type="GO" id="GO:0009425">
    <property type="term" value="C:bacterial-type flagellum basal body"/>
    <property type="evidence" value="ECO:0007669"/>
    <property type="project" value="InterPro"/>
</dbReference>
<dbReference type="Pfam" id="PF01052">
    <property type="entry name" value="FliMN_C"/>
    <property type="match status" value="1"/>
</dbReference>
<dbReference type="InterPro" id="IPR036429">
    <property type="entry name" value="SpoA-like_sf"/>
</dbReference>
<dbReference type="InterPro" id="IPR028976">
    <property type="entry name" value="CheC-like_sf"/>
</dbReference>
<dbReference type="Pfam" id="PF04509">
    <property type="entry name" value="CheC"/>
    <property type="match status" value="2"/>
</dbReference>
<evidence type="ECO:0000259" key="8">
    <source>
        <dbReference type="Pfam" id="PF01052"/>
    </source>
</evidence>
<evidence type="ECO:0000256" key="5">
    <source>
        <dbReference type="ARBA" id="ARBA00022779"/>
    </source>
</evidence>
<feature type="domain" description="CheC-like protein" evidence="9">
    <location>
        <begin position="136"/>
        <end position="170"/>
    </location>
</feature>
<dbReference type="GO" id="GO:0005886">
    <property type="term" value="C:plasma membrane"/>
    <property type="evidence" value="ECO:0007669"/>
    <property type="project" value="UniProtKB-SubCell"/>
</dbReference>
<feature type="domain" description="CheC-like protein" evidence="9">
    <location>
        <begin position="40"/>
        <end position="75"/>
    </location>
</feature>
<name>B1I5G4_DESAP</name>
<evidence type="ECO:0000313" key="11">
    <source>
        <dbReference type="Proteomes" id="UP000008544"/>
    </source>
</evidence>
<dbReference type="GO" id="GO:0071973">
    <property type="term" value="P:bacterial-type flagellum-dependent cell motility"/>
    <property type="evidence" value="ECO:0007669"/>
    <property type="project" value="InterPro"/>
</dbReference>
<dbReference type="AlphaFoldDB" id="B1I5G4"/>
<feature type="region of interest" description="Disordered" evidence="7">
    <location>
        <begin position="233"/>
        <end position="286"/>
    </location>
</feature>
<dbReference type="GO" id="GO:0016787">
    <property type="term" value="F:hydrolase activity"/>
    <property type="evidence" value="ECO:0007669"/>
    <property type="project" value="InterPro"/>
</dbReference>
<dbReference type="PANTHER" id="PTHR43484">
    <property type="match status" value="1"/>
</dbReference>
<evidence type="ECO:0000256" key="4">
    <source>
        <dbReference type="ARBA" id="ARBA00022500"/>
    </source>
</evidence>
<dbReference type="CDD" id="cd17907">
    <property type="entry name" value="FliY_FliN-Y"/>
    <property type="match status" value="1"/>
</dbReference>
<dbReference type="PANTHER" id="PTHR43484:SF1">
    <property type="entry name" value="FLAGELLAR MOTOR SWITCH PROTEIN FLIN"/>
    <property type="match status" value="1"/>
</dbReference>
<keyword evidence="3" id="KW-1003">Cell membrane</keyword>
<protein>
    <submittedName>
        <fullName evidence="10">CheC, inhibitor of MCP methylation</fullName>
    </submittedName>
</protein>
<dbReference type="EMBL" id="CP000860">
    <property type="protein sequence ID" value="ACA60232.1"/>
    <property type="molecule type" value="Genomic_DNA"/>
</dbReference>
<evidence type="ECO:0000256" key="6">
    <source>
        <dbReference type="ARBA" id="ARBA00023136"/>
    </source>
</evidence>
<keyword evidence="11" id="KW-1185">Reference proteome</keyword>
<dbReference type="SUPFAM" id="SSF103039">
    <property type="entry name" value="CheC-like"/>
    <property type="match status" value="1"/>
</dbReference>
<dbReference type="eggNOG" id="COG1776">
    <property type="taxonomic scope" value="Bacteria"/>
</dbReference>
<dbReference type="NCBIfam" id="NF005995">
    <property type="entry name" value="PRK08119.1"/>
    <property type="match status" value="1"/>
</dbReference>
<evidence type="ECO:0000256" key="3">
    <source>
        <dbReference type="ARBA" id="ARBA00022475"/>
    </source>
</evidence>
<keyword evidence="4" id="KW-0145">Chemotaxis</keyword>
<evidence type="ECO:0000313" key="10">
    <source>
        <dbReference type="EMBL" id="ACA60232.1"/>
    </source>
</evidence>
<keyword evidence="5" id="KW-0283">Flagellar rotation</keyword>
<feature type="compositionally biased region" description="Pro residues" evidence="7">
    <location>
        <begin position="265"/>
        <end position="275"/>
    </location>
</feature>
<evidence type="ECO:0000256" key="7">
    <source>
        <dbReference type="SAM" id="MobiDB-lite"/>
    </source>
</evidence>
<evidence type="ECO:0000256" key="2">
    <source>
        <dbReference type="ARBA" id="ARBA00009226"/>
    </source>
</evidence>
<dbReference type="InterPro" id="IPR001172">
    <property type="entry name" value="FliN_T3SS_HrcQb"/>
</dbReference>
<dbReference type="Gene3D" id="2.30.330.10">
    <property type="entry name" value="SpoA-like"/>
    <property type="match status" value="1"/>
</dbReference>
<keyword evidence="6" id="KW-0472">Membrane</keyword>
<dbReference type="eggNOG" id="COG1886">
    <property type="taxonomic scope" value="Bacteria"/>
</dbReference>
<evidence type="ECO:0000256" key="1">
    <source>
        <dbReference type="ARBA" id="ARBA00004413"/>
    </source>
</evidence>
<accession>B1I5G4</accession>
<dbReference type="InterPro" id="IPR051469">
    <property type="entry name" value="FliN/MopA/SpaO"/>
</dbReference>
<dbReference type="SUPFAM" id="SSF101801">
    <property type="entry name" value="Surface presentation of antigens (SPOA)"/>
    <property type="match status" value="1"/>
</dbReference>
<dbReference type="InterPro" id="IPR001543">
    <property type="entry name" value="FliN-like_C"/>
</dbReference>
<reference evidence="10 11" key="2">
    <citation type="journal article" date="2008" name="Science">
        <title>Environmental genomics reveals a single-species ecosystem deep within Earth.</title>
        <authorList>
            <person name="Chivian D."/>
            <person name="Brodie E.L."/>
            <person name="Alm E.J."/>
            <person name="Culley D.E."/>
            <person name="Dehal P.S."/>
            <person name="Desantis T.Z."/>
            <person name="Gihring T.M."/>
            <person name="Lapidus A."/>
            <person name="Lin L.H."/>
            <person name="Lowry S.R."/>
            <person name="Moser D.P."/>
            <person name="Richardson P.M."/>
            <person name="Southam G."/>
            <person name="Wanger G."/>
            <person name="Pratt L.M."/>
            <person name="Andersen G.L."/>
            <person name="Hazen T.C."/>
            <person name="Brockman F.J."/>
            <person name="Arkin A.P."/>
            <person name="Onstott T.C."/>
        </authorList>
    </citation>
    <scope>NUCLEOTIDE SEQUENCE [LARGE SCALE GENOMIC DNA]</scope>
    <source>
        <strain evidence="10 11">MP104C</strain>
    </source>
</reference>
<gene>
    <name evidence="10" type="ordered locus">Daud_1736</name>
</gene>
<organism evidence="10 11">
    <name type="scientific">Desulforudis audaxviator (strain MP104C)</name>
    <dbReference type="NCBI Taxonomy" id="477974"/>
    <lineage>
        <taxon>Bacteria</taxon>
        <taxon>Bacillati</taxon>
        <taxon>Bacillota</taxon>
        <taxon>Clostridia</taxon>
        <taxon>Thermoanaerobacterales</taxon>
        <taxon>Candidatus Desulforudaceae</taxon>
        <taxon>Candidatus Desulforudis</taxon>
    </lineage>
</organism>
<sequence>MDKILDQEEIDALLKAGGAKAPGEREGVRKDPAGELTDVEKDTLGEIGNICMGSAATTLSALLGQKVSITSPVVTVKPREELLKQFTVPYLAIEVKFTAGLEGSVLLVIEVKDAAVVADLMMGNDGKNPPPELGEMEISAASEAMNQMIGTSATALAQLVGRTVSISPPRARVLQINADAEKVVGEFEAVMVVVSFNMQVGDLIDTSIFQIMTVDTARNEADLLLRGLDTSAEPAAAAEPKPEPAAPPRQPAGQTATVYQVPYPKTTPAPDPAPAPAWSQEAPGTAPDAGAGFSELALEKLDLILDLPLKVTVILGRSKRPIKDVLGLTPGSIISVLRCKHFWSRQGNAHTRHRLFPKPQNTVSNLILG</sequence>
<dbReference type="GO" id="GO:0006935">
    <property type="term" value="P:chemotaxis"/>
    <property type="evidence" value="ECO:0007669"/>
    <property type="project" value="UniProtKB-KW"/>
</dbReference>
<dbReference type="Gene3D" id="3.40.1550.10">
    <property type="entry name" value="CheC-like"/>
    <property type="match status" value="1"/>
</dbReference>
<dbReference type="STRING" id="477974.Daud_1736"/>
<reference evidence="11" key="1">
    <citation type="submission" date="2007-10" db="EMBL/GenBank/DDBJ databases">
        <title>Complete sequence of chromosome of Desulforudis audaxviator MP104C.</title>
        <authorList>
            <person name="Copeland A."/>
            <person name="Lucas S."/>
            <person name="Lapidus A."/>
            <person name="Barry K."/>
            <person name="Glavina del Rio T."/>
            <person name="Dalin E."/>
            <person name="Tice H."/>
            <person name="Bruce D."/>
            <person name="Pitluck S."/>
            <person name="Lowry S.R."/>
            <person name="Larimer F."/>
            <person name="Land M.L."/>
            <person name="Hauser L."/>
            <person name="Kyrpides N."/>
            <person name="Ivanova N.N."/>
            <person name="Richardson P."/>
        </authorList>
    </citation>
    <scope>NUCLEOTIDE SEQUENCE [LARGE SCALE GENOMIC DNA]</scope>
    <source>
        <strain evidence="11">MP104C</strain>
    </source>
</reference>
<evidence type="ECO:0000259" key="9">
    <source>
        <dbReference type="Pfam" id="PF04509"/>
    </source>
</evidence>
<dbReference type="PRINTS" id="PR00956">
    <property type="entry name" value="FLGMOTORFLIN"/>
</dbReference>